<protein>
    <submittedName>
        <fullName evidence="1">Uncharacterized protein</fullName>
    </submittedName>
</protein>
<sequence length="95" mass="10922">MKSNQNSNGLPFFQQILLLNRKKIENKITPALCRIRLISSGSKQLAVPFVWAWSHQGHQNVNQYLMPCQHLRGTQTTVLTPLFLRVVDSNKTFTE</sequence>
<gene>
    <name evidence="1" type="ORF">CDAR_475621</name>
</gene>
<dbReference type="AlphaFoldDB" id="A0AAV4PCD8"/>
<dbReference type="Proteomes" id="UP001054837">
    <property type="component" value="Unassembled WGS sequence"/>
</dbReference>
<organism evidence="1 2">
    <name type="scientific">Caerostris darwini</name>
    <dbReference type="NCBI Taxonomy" id="1538125"/>
    <lineage>
        <taxon>Eukaryota</taxon>
        <taxon>Metazoa</taxon>
        <taxon>Ecdysozoa</taxon>
        <taxon>Arthropoda</taxon>
        <taxon>Chelicerata</taxon>
        <taxon>Arachnida</taxon>
        <taxon>Araneae</taxon>
        <taxon>Araneomorphae</taxon>
        <taxon>Entelegynae</taxon>
        <taxon>Araneoidea</taxon>
        <taxon>Araneidae</taxon>
        <taxon>Caerostris</taxon>
    </lineage>
</organism>
<evidence type="ECO:0000313" key="1">
    <source>
        <dbReference type="EMBL" id="GIX93371.1"/>
    </source>
</evidence>
<reference evidence="1 2" key="1">
    <citation type="submission" date="2021-06" db="EMBL/GenBank/DDBJ databases">
        <title>Caerostris darwini draft genome.</title>
        <authorList>
            <person name="Kono N."/>
            <person name="Arakawa K."/>
        </authorList>
    </citation>
    <scope>NUCLEOTIDE SEQUENCE [LARGE SCALE GENOMIC DNA]</scope>
</reference>
<accession>A0AAV4PCD8</accession>
<dbReference type="EMBL" id="BPLQ01002493">
    <property type="protein sequence ID" value="GIX93371.1"/>
    <property type="molecule type" value="Genomic_DNA"/>
</dbReference>
<name>A0AAV4PCD8_9ARAC</name>
<evidence type="ECO:0000313" key="2">
    <source>
        <dbReference type="Proteomes" id="UP001054837"/>
    </source>
</evidence>
<keyword evidence="2" id="KW-1185">Reference proteome</keyword>
<comment type="caution">
    <text evidence="1">The sequence shown here is derived from an EMBL/GenBank/DDBJ whole genome shotgun (WGS) entry which is preliminary data.</text>
</comment>
<proteinExistence type="predicted"/>